<organism evidence="2 3">
    <name type="scientific">Chelonia mydas</name>
    <name type="common">Green sea-turtle</name>
    <name type="synonym">Chelonia agassizi</name>
    <dbReference type="NCBI Taxonomy" id="8469"/>
    <lineage>
        <taxon>Eukaryota</taxon>
        <taxon>Metazoa</taxon>
        <taxon>Chordata</taxon>
        <taxon>Craniata</taxon>
        <taxon>Vertebrata</taxon>
        <taxon>Euteleostomi</taxon>
        <taxon>Archelosauria</taxon>
        <taxon>Testudinata</taxon>
        <taxon>Testudines</taxon>
        <taxon>Cryptodira</taxon>
        <taxon>Durocryptodira</taxon>
        <taxon>Americhelydia</taxon>
        <taxon>Chelonioidea</taxon>
        <taxon>Cheloniidae</taxon>
        <taxon>Chelonia</taxon>
    </lineage>
</organism>
<dbReference type="Proteomes" id="UP000031443">
    <property type="component" value="Unassembled WGS sequence"/>
</dbReference>
<evidence type="ECO:0000313" key="3">
    <source>
        <dbReference type="Proteomes" id="UP000031443"/>
    </source>
</evidence>
<dbReference type="STRING" id="8469.M7CBH9"/>
<dbReference type="AlphaFoldDB" id="M7CBH9"/>
<protein>
    <submittedName>
        <fullName evidence="2">Ankyrin repeat domain-containing protein 26</fullName>
    </submittedName>
</protein>
<name>M7CBH9_CHEMY</name>
<feature type="compositionally biased region" description="Polar residues" evidence="1">
    <location>
        <begin position="101"/>
        <end position="113"/>
    </location>
</feature>
<keyword evidence="3" id="KW-1185">Reference proteome</keyword>
<proteinExistence type="predicted"/>
<feature type="region of interest" description="Disordered" evidence="1">
    <location>
        <begin position="94"/>
        <end position="114"/>
    </location>
</feature>
<evidence type="ECO:0000256" key="1">
    <source>
        <dbReference type="SAM" id="MobiDB-lite"/>
    </source>
</evidence>
<reference evidence="3" key="1">
    <citation type="journal article" date="2013" name="Nat. Genet.">
        <title>The draft genomes of soft-shell turtle and green sea turtle yield insights into the development and evolution of the turtle-specific body plan.</title>
        <authorList>
            <person name="Wang Z."/>
            <person name="Pascual-Anaya J."/>
            <person name="Zadissa A."/>
            <person name="Li W."/>
            <person name="Niimura Y."/>
            <person name="Huang Z."/>
            <person name="Li C."/>
            <person name="White S."/>
            <person name="Xiong Z."/>
            <person name="Fang D."/>
            <person name="Wang B."/>
            <person name="Ming Y."/>
            <person name="Chen Y."/>
            <person name="Zheng Y."/>
            <person name="Kuraku S."/>
            <person name="Pignatelli M."/>
            <person name="Herrero J."/>
            <person name="Beal K."/>
            <person name="Nozawa M."/>
            <person name="Li Q."/>
            <person name="Wang J."/>
            <person name="Zhang H."/>
            <person name="Yu L."/>
            <person name="Shigenobu S."/>
            <person name="Wang J."/>
            <person name="Liu J."/>
            <person name="Flicek P."/>
            <person name="Searle S."/>
            <person name="Wang J."/>
            <person name="Kuratani S."/>
            <person name="Yin Y."/>
            <person name="Aken B."/>
            <person name="Zhang G."/>
            <person name="Irie N."/>
        </authorList>
    </citation>
    <scope>NUCLEOTIDE SEQUENCE [LARGE SCALE GENOMIC DNA]</scope>
</reference>
<gene>
    <name evidence="2" type="ORF">UY3_00648</name>
</gene>
<evidence type="ECO:0000313" key="2">
    <source>
        <dbReference type="EMBL" id="EMP42058.1"/>
    </source>
</evidence>
<dbReference type="EMBL" id="KB478633">
    <property type="protein sequence ID" value="EMP42058.1"/>
    <property type="molecule type" value="Genomic_DNA"/>
</dbReference>
<sequence length="135" mass="15535">MRTPNRHCYRKSPINGAVMHRHLKWSTHRDTHLKNFSYCTRALLLFFLAIHNLELWDLGAPFLHFPSLPIKMQQELEKSITKELDQATAELETGSVRVSPVGSTDGSSKNLNVDQDPVSRATQQYLDVLKKNYMI</sequence>
<accession>M7CBH9</accession>